<dbReference type="GO" id="GO:0005829">
    <property type="term" value="C:cytosol"/>
    <property type="evidence" value="ECO:0007669"/>
    <property type="project" value="TreeGrafter"/>
</dbReference>
<dbReference type="HOGENOM" id="CLU_036838_2_0_1"/>
<proteinExistence type="inferred from homology"/>
<evidence type="ECO:0000256" key="3">
    <source>
        <dbReference type="ARBA" id="ARBA00023295"/>
    </source>
</evidence>
<dbReference type="GO" id="GO:0006152">
    <property type="term" value="P:purine nucleoside catabolic process"/>
    <property type="evidence" value="ECO:0007669"/>
    <property type="project" value="TreeGrafter"/>
</dbReference>
<evidence type="ECO:0000313" key="6">
    <source>
        <dbReference type="Proteomes" id="UP000053599"/>
    </source>
</evidence>
<dbReference type="InterPro" id="IPR001910">
    <property type="entry name" value="Inosine/uridine_hydrolase_dom"/>
</dbReference>
<feature type="domain" description="Inosine/uridine-preferring nucleoside hydrolase" evidence="4">
    <location>
        <begin position="17"/>
        <end position="348"/>
    </location>
</feature>
<protein>
    <recommendedName>
        <fullName evidence="4">Inosine/uridine-preferring nucleoside hydrolase domain-containing protein</fullName>
    </recommendedName>
</protein>
<keyword evidence="2" id="KW-0378">Hydrolase</keyword>
<sequence>MEDELQEEQQDPSRIPIWLDCDPGHDDACAILLAAYHPALCLLGISTVHGNASLDKCTHNALSVLEAIGKPQVPVFPGSSQPFCRTIHTAPDIHGASGLAGTSLLPQPNRSALTHCNAILEMRDVLLAQPKGKAYVVATGPLTNVALLFSLCPDLASHIAGLCIMGGAVGSGFTDVSIGPSYLDSDGVSHDRCGNWTPFAEFNIWADAESARSVLSNPKLKPKTTLIPLDLTHQAYATPEIQSMLLNHARPTRLRTMFNELLMFFAHTYAQVFGIKAGPPLHDPLAVAVLLDNHVEAKVAIAFNDNGGERWEVDVILEGEQIGRTVATKSQTGKGIRIPRSLDLERFWHTLESCMAAADEATGFEMVN</sequence>
<organism evidence="5 6">
    <name type="scientific">Exophiala sideris</name>
    <dbReference type="NCBI Taxonomy" id="1016849"/>
    <lineage>
        <taxon>Eukaryota</taxon>
        <taxon>Fungi</taxon>
        <taxon>Dikarya</taxon>
        <taxon>Ascomycota</taxon>
        <taxon>Pezizomycotina</taxon>
        <taxon>Eurotiomycetes</taxon>
        <taxon>Chaetothyriomycetidae</taxon>
        <taxon>Chaetothyriales</taxon>
        <taxon>Herpotrichiellaceae</taxon>
        <taxon>Exophiala</taxon>
    </lineage>
</organism>
<dbReference type="PANTHER" id="PTHR12304:SF4">
    <property type="entry name" value="URIDINE NUCLEOSIDASE"/>
    <property type="match status" value="1"/>
</dbReference>
<dbReference type="InterPro" id="IPR036452">
    <property type="entry name" value="Ribo_hydro-like"/>
</dbReference>
<dbReference type="Pfam" id="PF01156">
    <property type="entry name" value="IU_nuc_hydro"/>
    <property type="match status" value="1"/>
</dbReference>
<dbReference type="AlphaFoldDB" id="A0A0D1YH98"/>
<dbReference type="InterPro" id="IPR023186">
    <property type="entry name" value="IUNH"/>
</dbReference>
<evidence type="ECO:0000313" key="5">
    <source>
        <dbReference type="EMBL" id="KIV80349.1"/>
    </source>
</evidence>
<dbReference type="PANTHER" id="PTHR12304">
    <property type="entry name" value="INOSINE-URIDINE PREFERRING NUCLEOSIDE HYDROLASE"/>
    <property type="match status" value="1"/>
</dbReference>
<dbReference type="STRING" id="1016849.A0A0D1YH98"/>
<dbReference type="EMBL" id="KN846953">
    <property type="protein sequence ID" value="KIV80349.1"/>
    <property type="molecule type" value="Genomic_DNA"/>
</dbReference>
<dbReference type="CDD" id="cd02651">
    <property type="entry name" value="nuc_hydro_IU_UC_XIUA"/>
    <property type="match status" value="1"/>
</dbReference>
<comment type="similarity">
    <text evidence="1">Belongs to the IUNH family.</text>
</comment>
<evidence type="ECO:0000256" key="2">
    <source>
        <dbReference type="ARBA" id="ARBA00022801"/>
    </source>
</evidence>
<dbReference type="GO" id="GO:0008477">
    <property type="term" value="F:purine nucleosidase activity"/>
    <property type="evidence" value="ECO:0007669"/>
    <property type="project" value="TreeGrafter"/>
</dbReference>
<gene>
    <name evidence="5" type="ORF">PV11_07854</name>
</gene>
<dbReference type="Proteomes" id="UP000053599">
    <property type="component" value="Unassembled WGS sequence"/>
</dbReference>
<evidence type="ECO:0000259" key="4">
    <source>
        <dbReference type="Pfam" id="PF01156"/>
    </source>
</evidence>
<reference evidence="5 6" key="1">
    <citation type="submission" date="2015-01" db="EMBL/GenBank/DDBJ databases">
        <title>The Genome Sequence of Exophiala sideris CBS121828.</title>
        <authorList>
            <consortium name="The Broad Institute Genomics Platform"/>
            <person name="Cuomo C."/>
            <person name="de Hoog S."/>
            <person name="Gorbushina A."/>
            <person name="Stielow B."/>
            <person name="Teixiera M."/>
            <person name="Abouelleil A."/>
            <person name="Chapman S.B."/>
            <person name="Priest M."/>
            <person name="Young S.K."/>
            <person name="Wortman J."/>
            <person name="Nusbaum C."/>
            <person name="Birren B."/>
        </authorList>
    </citation>
    <scope>NUCLEOTIDE SEQUENCE [LARGE SCALE GENOMIC DNA]</scope>
    <source>
        <strain evidence="5 6">CBS 121828</strain>
    </source>
</reference>
<evidence type="ECO:0000256" key="1">
    <source>
        <dbReference type="ARBA" id="ARBA00009176"/>
    </source>
</evidence>
<dbReference type="Gene3D" id="3.90.245.10">
    <property type="entry name" value="Ribonucleoside hydrolase-like"/>
    <property type="match status" value="1"/>
</dbReference>
<dbReference type="SUPFAM" id="SSF53590">
    <property type="entry name" value="Nucleoside hydrolase"/>
    <property type="match status" value="1"/>
</dbReference>
<accession>A0A0D1YH98</accession>
<keyword evidence="3" id="KW-0326">Glycosidase</keyword>
<name>A0A0D1YH98_9EURO</name>
<dbReference type="OrthoDB" id="432381at2759"/>